<keyword evidence="1" id="KW-0472">Membrane</keyword>
<name>A0A4P2R3J3_SORCE</name>
<dbReference type="EMBL" id="CP012672">
    <property type="protein sequence ID" value="AUX37624.1"/>
    <property type="molecule type" value="Genomic_DNA"/>
</dbReference>
<evidence type="ECO:0000313" key="2">
    <source>
        <dbReference type="EMBL" id="AUX37624.1"/>
    </source>
</evidence>
<dbReference type="Proteomes" id="UP000295497">
    <property type="component" value="Chromosome"/>
</dbReference>
<keyword evidence="1" id="KW-1133">Transmembrane helix</keyword>
<protein>
    <submittedName>
        <fullName evidence="2">Uncharacterized protein</fullName>
    </submittedName>
</protein>
<gene>
    <name evidence="2" type="ORF">SOCE836_098540</name>
</gene>
<evidence type="ECO:0000256" key="1">
    <source>
        <dbReference type="SAM" id="Phobius"/>
    </source>
</evidence>
<accession>A0A4P2R3J3</accession>
<evidence type="ECO:0000313" key="3">
    <source>
        <dbReference type="Proteomes" id="UP000295497"/>
    </source>
</evidence>
<dbReference type="AlphaFoldDB" id="A0A4P2R3J3"/>
<keyword evidence="1" id="KW-0812">Transmembrane</keyword>
<feature type="transmembrane region" description="Helical" evidence="1">
    <location>
        <begin position="21"/>
        <end position="40"/>
    </location>
</feature>
<organism evidence="2 3">
    <name type="scientific">Sorangium cellulosum</name>
    <name type="common">Polyangium cellulosum</name>
    <dbReference type="NCBI Taxonomy" id="56"/>
    <lineage>
        <taxon>Bacteria</taxon>
        <taxon>Pseudomonadati</taxon>
        <taxon>Myxococcota</taxon>
        <taxon>Polyangia</taxon>
        <taxon>Polyangiales</taxon>
        <taxon>Polyangiaceae</taxon>
        <taxon>Sorangium</taxon>
    </lineage>
</organism>
<proteinExistence type="predicted"/>
<sequence length="41" mass="4527">MKEVSLERFTSMKNHRLLVKVLRITAAVLAMAAQVLLACLG</sequence>
<reference evidence="2 3" key="1">
    <citation type="submission" date="2015-09" db="EMBL/GenBank/DDBJ databases">
        <title>Sorangium comparison.</title>
        <authorList>
            <person name="Zaburannyi N."/>
            <person name="Bunk B."/>
            <person name="Overmann J."/>
            <person name="Mueller R."/>
        </authorList>
    </citation>
    <scope>NUCLEOTIDE SEQUENCE [LARGE SCALE GENOMIC DNA]</scope>
    <source>
        <strain evidence="2 3">So ce836</strain>
    </source>
</reference>